<dbReference type="EMBL" id="LXQC01000147">
    <property type="protein sequence ID" value="TFE67811.1"/>
    <property type="molecule type" value="Genomic_DNA"/>
</dbReference>
<dbReference type="GO" id="GO:0046872">
    <property type="term" value="F:metal ion binding"/>
    <property type="evidence" value="ECO:0007669"/>
    <property type="project" value="UniProtKB-KW"/>
</dbReference>
<dbReference type="GO" id="GO:0004527">
    <property type="term" value="F:exonuclease activity"/>
    <property type="evidence" value="ECO:0007669"/>
    <property type="project" value="UniProtKB-KW"/>
</dbReference>
<reference evidence="15 16" key="1">
    <citation type="submission" date="2016-05" db="EMBL/GenBank/DDBJ databases">
        <title>Diversity and Homogeneity among Thermoacidophilic Verrucomicrobia Methanotrophs Linked with Geographical Origin.</title>
        <authorList>
            <person name="Erikstad H.-A."/>
            <person name="Smestad N.B."/>
            <person name="Ceballos R.M."/>
            <person name="Birkeland N.-K."/>
        </authorList>
    </citation>
    <scope>NUCLEOTIDE SEQUENCE [LARGE SCALE GENOMIC DNA]</scope>
    <source>
        <strain evidence="15 16">Phi</strain>
    </source>
</reference>
<evidence type="ECO:0000256" key="10">
    <source>
        <dbReference type="ARBA" id="ARBA00023014"/>
    </source>
</evidence>
<keyword evidence="16" id="KW-1185">Reference proteome</keyword>
<evidence type="ECO:0000256" key="7">
    <source>
        <dbReference type="ARBA" id="ARBA00022801"/>
    </source>
</evidence>
<accession>A0A4Y8PAC7</accession>
<evidence type="ECO:0000256" key="2">
    <source>
        <dbReference type="ARBA" id="ARBA00009189"/>
    </source>
</evidence>
<keyword evidence="8 13" id="KW-0269">Exonuclease</keyword>
<dbReference type="Gene3D" id="3.90.320.10">
    <property type="match status" value="1"/>
</dbReference>
<dbReference type="RefSeq" id="WP_134440367.1">
    <property type="nucleotide sequence ID" value="NZ_LXQC01000147.1"/>
</dbReference>
<comment type="cofactor">
    <cofactor evidence="1">
        <name>[4Fe-4S] cluster</name>
        <dbReference type="ChEBI" id="CHEBI:49883"/>
    </cofactor>
</comment>
<evidence type="ECO:0000256" key="13">
    <source>
        <dbReference type="RuleBase" id="RU365022"/>
    </source>
</evidence>
<evidence type="ECO:0000256" key="8">
    <source>
        <dbReference type="ARBA" id="ARBA00022839"/>
    </source>
</evidence>
<evidence type="ECO:0000256" key="9">
    <source>
        <dbReference type="ARBA" id="ARBA00023004"/>
    </source>
</evidence>
<sequence>MINDSISNDRRSYNEEATTNVYVSISALNHYEYCPTRCYWIYVAGEFLDNEYTIEGEIIHENVHKTMKTTRGDLVQLRKVLMYSRKYALIGFADLIEENSGDIYPVEYKRGRRGDWKNDKLQLCAQALCLEEMLDENFVRPSSLDKKSLRANDKRPATKIQKGFIYYASTARRVEVSLDEELRKYTIETIERVRQLISDVVKTPAIYKNKCRRCSLYPVCLPKEEKKTKKFKLDFC</sequence>
<comment type="function">
    <text evidence="13">CRISPR (clustered regularly interspaced short palindromic repeat) is an adaptive immune system that provides protection against mobile genetic elements (viruses, transposable elements and conjugative plasmids). CRISPR clusters contain sequences complementary to antecedent mobile elements and target invading nucleic acids. CRISPR clusters are transcribed and processed into CRISPR RNA (crRNA).</text>
</comment>
<keyword evidence="5 13" id="KW-0540">Nuclease</keyword>
<dbReference type="InterPro" id="IPR013343">
    <property type="entry name" value="CRISPR-assoc_prot_Cas4"/>
</dbReference>
<dbReference type="NCBIfam" id="TIGR00372">
    <property type="entry name" value="cas4"/>
    <property type="match status" value="1"/>
</dbReference>
<comment type="caution">
    <text evidence="15">The sequence shown here is derived from an EMBL/GenBank/DDBJ whole genome shotgun (WGS) entry which is preliminary data.</text>
</comment>
<keyword evidence="9 13" id="KW-0408">Iron</keyword>
<comment type="cofactor">
    <cofactor evidence="13">
        <name>Mg(2+)</name>
        <dbReference type="ChEBI" id="CHEBI:18420"/>
    </cofactor>
    <cofactor evidence="13">
        <name>Mn(2+)</name>
        <dbReference type="ChEBI" id="CHEBI:29035"/>
    </cofactor>
    <text evidence="13">Mg(2+) or Mn(2+) required for ssDNA cleavage activity.</text>
</comment>
<dbReference type="InterPro" id="IPR051827">
    <property type="entry name" value="Cas4_exonuclease"/>
</dbReference>
<evidence type="ECO:0000313" key="15">
    <source>
        <dbReference type="EMBL" id="TFE67811.1"/>
    </source>
</evidence>
<proteinExistence type="inferred from homology"/>
<feature type="domain" description="DUF83" evidence="14">
    <location>
        <begin position="25"/>
        <end position="132"/>
    </location>
</feature>
<feature type="domain" description="DUF83" evidence="14">
    <location>
        <begin position="159"/>
        <end position="221"/>
    </location>
</feature>
<keyword evidence="7 13" id="KW-0378">Hydrolase</keyword>
<evidence type="ECO:0000256" key="3">
    <source>
        <dbReference type="ARBA" id="ARBA00012768"/>
    </source>
</evidence>
<dbReference type="PANTHER" id="PTHR36531">
    <property type="entry name" value="CRISPR-ASSOCIATED EXONUCLEASE CAS4"/>
    <property type="match status" value="1"/>
</dbReference>
<evidence type="ECO:0000256" key="12">
    <source>
        <dbReference type="ARBA" id="ARBA00023211"/>
    </source>
</evidence>
<evidence type="ECO:0000259" key="14">
    <source>
        <dbReference type="Pfam" id="PF01930"/>
    </source>
</evidence>
<evidence type="ECO:0000256" key="11">
    <source>
        <dbReference type="ARBA" id="ARBA00023118"/>
    </source>
</evidence>
<evidence type="ECO:0000256" key="1">
    <source>
        <dbReference type="ARBA" id="ARBA00001966"/>
    </source>
</evidence>
<comment type="cofactor">
    <cofactor evidence="13">
        <name>iron-sulfur cluster</name>
        <dbReference type="ChEBI" id="CHEBI:30408"/>
    </cofactor>
</comment>
<dbReference type="InterPro" id="IPR011604">
    <property type="entry name" value="PDDEXK-like_dom_sf"/>
</dbReference>
<evidence type="ECO:0000313" key="16">
    <source>
        <dbReference type="Proteomes" id="UP000297713"/>
    </source>
</evidence>
<dbReference type="EC" id="3.1.12.1" evidence="3 13"/>
<dbReference type="PANTHER" id="PTHR36531:SF6">
    <property type="entry name" value="DNA REPLICATION ATP-DEPENDENT HELICASE_NUCLEASE DNA2"/>
    <property type="match status" value="1"/>
</dbReference>
<evidence type="ECO:0000256" key="4">
    <source>
        <dbReference type="ARBA" id="ARBA00020049"/>
    </source>
</evidence>
<dbReference type="Proteomes" id="UP000297713">
    <property type="component" value="Unassembled WGS sequence"/>
</dbReference>
<dbReference type="Pfam" id="PF01930">
    <property type="entry name" value="Cas_Cas4"/>
    <property type="match status" value="2"/>
</dbReference>
<keyword evidence="12 13" id="KW-0464">Manganese</keyword>
<comment type="similarity">
    <text evidence="2 13">Belongs to the CRISPR-associated exonuclease Cas4 family.</text>
</comment>
<name>A0A4Y8PAC7_9BACT</name>
<evidence type="ECO:0000256" key="5">
    <source>
        <dbReference type="ARBA" id="ARBA00022722"/>
    </source>
</evidence>
<dbReference type="GO" id="GO:0051536">
    <property type="term" value="F:iron-sulfur cluster binding"/>
    <property type="evidence" value="ECO:0007669"/>
    <property type="project" value="UniProtKB-KW"/>
</dbReference>
<keyword evidence="10 13" id="KW-0411">Iron-sulfur</keyword>
<keyword evidence="11 13" id="KW-0051">Antiviral defense</keyword>
<dbReference type="GO" id="GO:0051607">
    <property type="term" value="P:defense response to virus"/>
    <property type="evidence" value="ECO:0007669"/>
    <property type="project" value="UniProtKB-KW"/>
</dbReference>
<organism evidence="15 16">
    <name type="scientific">Methylacidiphilum caldifontis</name>
    <dbReference type="NCBI Taxonomy" id="2795386"/>
    <lineage>
        <taxon>Bacteria</taxon>
        <taxon>Pseudomonadati</taxon>
        <taxon>Verrucomicrobiota</taxon>
        <taxon>Methylacidiphilae</taxon>
        <taxon>Methylacidiphilales</taxon>
        <taxon>Methylacidiphilaceae</taxon>
        <taxon>Methylacidiphilum (ex Ratnadevi et al. 2023)</taxon>
    </lineage>
</organism>
<evidence type="ECO:0000256" key="6">
    <source>
        <dbReference type="ARBA" id="ARBA00022723"/>
    </source>
</evidence>
<dbReference type="InterPro" id="IPR022765">
    <property type="entry name" value="Dna2/Cas4_DUF83"/>
</dbReference>
<gene>
    <name evidence="15" type="ORF">A7Q10_09025</name>
</gene>
<protein>
    <recommendedName>
        <fullName evidence="4 13">CRISPR-associated exonuclease Cas4</fullName>
        <ecNumber evidence="3 13">3.1.12.1</ecNumber>
    </recommendedName>
</protein>
<keyword evidence="6 13" id="KW-0479">Metal-binding</keyword>
<dbReference type="AlphaFoldDB" id="A0A4Y8PAC7"/>
<dbReference type="OrthoDB" id="9781776at2"/>